<evidence type="ECO:0000313" key="3">
    <source>
        <dbReference type="Proteomes" id="UP000199595"/>
    </source>
</evidence>
<dbReference type="Proteomes" id="UP000199595">
    <property type="component" value="Unassembled WGS sequence"/>
</dbReference>
<keyword evidence="1" id="KW-0812">Transmembrane</keyword>
<dbReference type="EMBL" id="FNNJ01000046">
    <property type="protein sequence ID" value="SDY16483.1"/>
    <property type="molecule type" value="Genomic_DNA"/>
</dbReference>
<gene>
    <name evidence="2" type="ORF">SAMN05444411_1461</name>
</gene>
<sequence>MNKTYLIVGLITVIILLLFIFSIKPVKFELNNTERNQDSSIPKHIVENDKFILIKKIQFEHLEQAIQQFCNNYNKDKFLALPRLYKFENEYVITFPYDVSFEYYCYFINYLEYPHELTHRPDYKPEIKAWSTTKINDKWMKPEIVDKKVMIFIPEWDEENDNVYLTTENNKCFLMGFAIGESGIKLKKTIFDYESNPILIKDLKNKEFIDYE</sequence>
<organism evidence="2 3">
    <name type="scientific">Lutibacter oricola</name>
    <dbReference type="NCBI Taxonomy" id="762486"/>
    <lineage>
        <taxon>Bacteria</taxon>
        <taxon>Pseudomonadati</taxon>
        <taxon>Bacteroidota</taxon>
        <taxon>Flavobacteriia</taxon>
        <taxon>Flavobacteriales</taxon>
        <taxon>Flavobacteriaceae</taxon>
        <taxon>Lutibacter</taxon>
    </lineage>
</organism>
<dbReference type="RefSeq" id="WP_090126803.1">
    <property type="nucleotide sequence ID" value="NZ_FNNJ01000046.1"/>
</dbReference>
<dbReference type="OrthoDB" id="793776at2"/>
<keyword evidence="1" id="KW-1133">Transmembrane helix</keyword>
<evidence type="ECO:0000256" key="1">
    <source>
        <dbReference type="SAM" id="Phobius"/>
    </source>
</evidence>
<reference evidence="2 3" key="1">
    <citation type="submission" date="2016-10" db="EMBL/GenBank/DDBJ databases">
        <authorList>
            <person name="de Groot N.N."/>
        </authorList>
    </citation>
    <scope>NUCLEOTIDE SEQUENCE [LARGE SCALE GENOMIC DNA]</scope>
    <source>
        <strain evidence="2 3">DSM 24956</strain>
    </source>
</reference>
<keyword evidence="1" id="KW-0472">Membrane</keyword>
<dbReference type="AlphaFoldDB" id="A0A1H3HLU8"/>
<keyword evidence="3" id="KW-1185">Reference proteome</keyword>
<name>A0A1H3HLU8_9FLAO</name>
<feature type="transmembrane region" description="Helical" evidence="1">
    <location>
        <begin position="6"/>
        <end position="23"/>
    </location>
</feature>
<evidence type="ECO:0000313" key="2">
    <source>
        <dbReference type="EMBL" id="SDY16483.1"/>
    </source>
</evidence>
<proteinExistence type="predicted"/>
<accession>A0A1H3HLU8</accession>
<protein>
    <submittedName>
        <fullName evidence="2">Uncharacterized protein</fullName>
    </submittedName>
</protein>